<dbReference type="OrthoDB" id="3251176at2759"/>
<organism evidence="2 3">
    <name type="scientific">Steccherinum ochraceum</name>
    <dbReference type="NCBI Taxonomy" id="92696"/>
    <lineage>
        <taxon>Eukaryota</taxon>
        <taxon>Fungi</taxon>
        <taxon>Dikarya</taxon>
        <taxon>Basidiomycota</taxon>
        <taxon>Agaricomycotina</taxon>
        <taxon>Agaricomycetes</taxon>
        <taxon>Polyporales</taxon>
        <taxon>Steccherinaceae</taxon>
        <taxon>Steccherinum</taxon>
    </lineage>
</organism>
<dbReference type="Proteomes" id="UP000292702">
    <property type="component" value="Unassembled WGS sequence"/>
</dbReference>
<evidence type="ECO:0000313" key="2">
    <source>
        <dbReference type="EMBL" id="TCD66095.1"/>
    </source>
</evidence>
<sequence length="311" mass="35286">TSQQHSAIAISSLPTPVLLLVTRLHQPSRIGVTTTNVSSASSVRALRFFAHVAAFHPRSLEPHVVSENARTGTTTNVPVDHPDYTRESVDPKHLHVLDIDGREIFFDRRKVPPPPCISLADPVEQVWQEWECSRILKINGFGIPVSAWAKIYQKKYGIQSKAWGRIRNQWGKWAFIAKERERLGSDDTFWEKFSENGTHLKYEKISNLLQKEREQSAEKHAADATKFFGGDFQREDTSGVFMYRNSKKGVSVMKTKSDIARKWLQLLEWDVDVAARWAAMQAAAENEHEEPETHTGMQVSAPEPDVPMDLS</sequence>
<accession>A0A4R0RJM4</accession>
<evidence type="ECO:0000256" key="1">
    <source>
        <dbReference type="SAM" id="MobiDB-lite"/>
    </source>
</evidence>
<keyword evidence="3" id="KW-1185">Reference proteome</keyword>
<feature type="region of interest" description="Disordered" evidence="1">
    <location>
        <begin position="282"/>
        <end position="311"/>
    </location>
</feature>
<gene>
    <name evidence="2" type="ORF">EIP91_001853</name>
</gene>
<protein>
    <submittedName>
        <fullName evidence="2">Uncharacterized protein</fullName>
    </submittedName>
</protein>
<dbReference type="EMBL" id="RWJN01000150">
    <property type="protein sequence ID" value="TCD66095.1"/>
    <property type="molecule type" value="Genomic_DNA"/>
</dbReference>
<proteinExistence type="predicted"/>
<comment type="caution">
    <text evidence="2">The sequence shown here is derived from an EMBL/GenBank/DDBJ whole genome shotgun (WGS) entry which is preliminary data.</text>
</comment>
<reference evidence="2 3" key="1">
    <citation type="submission" date="2018-11" db="EMBL/GenBank/DDBJ databases">
        <title>Genome assembly of Steccherinum ochraceum LE-BIN_3174, the white-rot fungus of the Steccherinaceae family (The Residual Polyporoid clade, Polyporales, Basidiomycota).</title>
        <authorList>
            <person name="Fedorova T.V."/>
            <person name="Glazunova O.A."/>
            <person name="Landesman E.O."/>
            <person name="Moiseenko K.V."/>
            <person name="Psurtseva N.V."/>
            <person name="Savinova O.S."/>
            <person name="Shakhova N.V."/>
            <person name="Tyazhelova T.V."/>
            <person name="Vasina D.V."/>
        </authorList>
    </citation>
    <scope>NUCLEOTIDE SEQUENCE [LARGE SCALE GENOMIC DNA]</scope>
    <source>
        <strain evidence="2 3">LE-BIN_3174</strain>
    </source>
</reference>
<dbReference type="STRING" id="92696.A0A4R0RJM4"/>
<evidence type="ECO:0000313" key="3">
    <source>
        <dbReference type="Proteomes" id="UP000292702"/>
    </source>
</evidence>
<dbReference type="AlphaFoldDB" id="A0A4R0RJM4"/>
<feature type="non-terminal residue" evidence="2">
    <location>
        <position position="1"/>
    </location>
</feature>
<name>A0A4R0RJM4_9APHY</name>